<reference evidence="1 2" key="1">
    <citation type="journal article" date="2010" name="ISME J.">
        <title>Metagenome of the Mediterranean deep chlorophyll maximum studied by direct and fosmid library 454 pyrosequencing.</title>
        <authorList>
            <person name="Ghai R."/>
            <person name="Martin-Cuadrado A.B."/>
            <person name="Molto A.G."/>
            <person name="Heredia I.G."/>
            <person name="Cabrera R."/>
            <person name="Martin J."/>
            <person name="Verdu M."/>
            <person name="Deschamps P."/>
            <person name="Moreira D."/>
            <person name="Lopez-Garcia P."/>
            <person name="Mira A."/>
            <person name="Rodriguez-Valera F."/>
        </authorList>
    </citation>
    <scope>NUCLEOTIDE SEQUENCE [LARGE SCALE GENOMIC DNA]</scope>
</reference>
<proteinExistence type="predicted"/>
<dbReference type="EMBL" id="GU943073">
    <property type="protein sequence ID" value="ADD95505.1"/>
    <property type="molecule type" value="Genomic_DNA"/>
</dbReference>
<name>D6PIF4_9CAUD</name>
<protein>
    <submittedName>
        <fullName evidence="1">Uncharacterized protein</fullName>
    </submittedName>
</protein>
<keyword evidence="2" id="KW-1185">Reference proteome</keyword>
<dbReference type="Proteomes" id="UP000515342">
    <property type="component" value="Segment"/>
</dbReference>
<evidence type="ECO:0000313" key="1">
    <source>
        <dbReference type="EMBL" id="ADD95505.1"/>
    </source>
</evidence>
<dbReference type="KEGG" id="vg:54998905"/>
<dbReference type="RefSeq" id="YP_009808011.1">
    <property type="nucleotide sequence ID" value="NC_048034.1"/>
</dbReference>
<sequence length="74" mass="8427">MFSVAWTLMTDHLPNQGQHVDVNPRPLREYNVTLSSGEVIYILARSSEQAAWSALELAADRTLKLVDVRQSDEW</sequence>
<evidence type="ECO:0000313" key="2">
    <source>
        <dbReference type="Proteomes" id="UP000515342"/>
    </source>
</evidence>
<organism evidence="1 2">
    <name type="scientific">uncultured phage MedDCM-OCT-S08-C41</name>
    <dbReference type="NCBI Taxonomy" id="743578"/>
    <lineage>
        <taxon>Viruses</taxon>
        <taxon>Duplodnaviria</taxon>
        <taxon>Heunggongvirae</taxon>
        <taxon>Uroviricota</taxon>
        <taxon>Caudoviricetes</taxon>
        <taxon>Autographivirales</taxon>
        <taxon>Powvirus</taxon>
        <taxon>Powvirus S08C41</taxon>
    </lineage>
</organism>
<accession>D6PIF4</accession>
<dbReference type="GeneID" id="54998905"/>